<accession>W2G256</accession>
<evidence type="ECO:0000313" key="2">
    <source>
        <dbReference type="EMBL" id="ETL83046.1"/>
    </source>
</evidence>
<sequence length="39" mass="4407">MCAPHPCNPVTDIPKAQKKAWMDTRVWGSTYALRVLAHL</sequence>
<dbReference type="AlphaFoldDB" id="W2G256"/>
<dbReference type="EMBL" id="KI688628">
    <property type="protein sequence ID" value="ETK76375.1"/>
    <property type="molecule type" value="Genomic_DNA"/>
</dbReference>
<name>W2G256_PHYNI</name>
<reference evidence="2" key="1">
    <citation type="submission" date="2013-11" db="EMBL/GenBank/DDBJ databases">
        <title>The Genome Sequence of Phytophthora parasitica CHvinca01.</title>
        <authorList>
            <consortium name="The Broad Institute Genomics Platform"/>
            <person name="Russ C."/>
            <person name="Tyler B."/>
            <person name="Panabieres F."/>
            <person name="Shan W."/>
            <person name="Tripathy S."/>
            <person name="Grunwald N."/>
            <person name="Machado M."/>
            <person name="Johnson C.S."/>
            <person name="Arredondo F."/>
            <person name="Hong C."/>
            <person name="Coffey M."/>
            <person name="Young S.K."/>
            <person name="Zeng Q."/>
            <person name="Gargeya S."/>
            <person name="Fitzgerald M."/>
            <person name="Abouelleil A."/>
            <person name="Alvarado L."/>
            <person name="Chapman S.B."/>
            <person name="Gainer-Dewar J."/>
            <person name="Goldberg J."/>
            <person name="Griggs A."/>
            <person name="Gujja S."/>
            <person name="Hansen M."/>
            <person name="Howarth C."/>
            <person name="Imamovic A."/>
            <person name="Ireland A."/>
            <person name="Larimer J."/>
            <person name="McCowan C."/>
            <person name="Murphy C."/>
            <person name="Pearson M."/>
            <person name="Poon T.W."/>
            <person name="Priest M."/>
            <person name="Roberts A."/>
            <person name="Saif S."/>
            <person name="Shea T."/>
            <person name="Sykes S."/>
            <person name="Wortman J."/>
            <person name="Nusbaum C."/>
            <person name="Birren B."/>
        </authorList>
    </citation>
    <scope>NUCLEOTIDE SEQUENCE [LARGE SCALE GENOMIC DNA]</scope>
    <source>
        <strain evidence="2">CHvinca01</strain>
    </source>
</reference>
<reference evidence="1" key="2">
    <citation type="submission" date="2013-11" db="EMBL/GenBank/DDBJ databases">
        <title>The Genome Sequence of Phytophthora parasitica CJ02B3.</title>
        <authorList>
            <consortium name="The Broad Institute Genomics Platform"/>
            <person name="Russ C."/>
            <person name="Tyler B."/>
            <person name="Panabieres F."/>
            <person name="Shan W."/>
            <person name="Tripathy S."/>
            <person name="Grunwald N."/>
            <person name="Machado M."/>
            <person name="Johnson C.S."/>
            <person name="Arredondo F."/>
            <person name="Hong C."/>
            <person name="Coffey M."/>
            <person name="Young S.K."/>
            <person name="Zeng Q."/>
            <person name="Gargeya S."/>
            <person name="Fitzgerald M."/>
            <person name="Abouelleil A."/>
            <person name="Alvarado L."/>
            <person name="Chapman S.B."/>
            <person name="Gainer-Dewar J."/>
            <person name="Goldberg J."/>
            <person name="Griggs A."/>
            <person name="Gujja S."/>
            <person name="Hansen M."/>
            <person name="Howarth C."/>
            <person name="Imamovic A."/>
            <person name="Ireland A."/>
            <person name="Larimer J."/>
            <person name="McCowan C."/>
            <person name="Murphy C."/>
            <person name="Pearson M."/>
            <person name="Poon T.W."/>
            <person name="Priest M."/>
            <person name="Roberts A."/>
            <person name="Saif S."/>
            <person name="Shea T."/>
            <person name="Sykes S."/>
            <person name="Wortman J."/>
            <person name="Nusbaum C."/>
            <person name="Birren B."/>
        </authorList>
    </citation>
    <scope>NUCLEOTIDE SEQUENCE [LARGE SCALE GENOMIC DNA]</scope>
    <source>
        <strain evidence="1">CJ02B3</strain>
    </source>
</reference>
<dbReference type="Proteomes" id="UP000054423">
    <property type="component" value="Unassembled WGS sequence"/>
</dbReference>
<protein>
    <submittedName>
        <fullName evidence="1">Uncharacterized protein</fullName>
    </submittedName>
</protein>
<proteinExistence type="predicted"/>
<dbReference type="Proteomes" id="UP000053236">
    <property type="component" value="Unassembled WGS sequence"/>
</dbReference>
<gene>
    <name evidence="1" type="ORF">L915_17206</name>
    <name evidence="2" type="ORF">L917_16926</name>
</gene>
<evidence type="ECO:0000313" key="1">
    <source>
        <dbReference type="EMBL" id="ETK76375.1"/>
    </source>
</evidence>
<organism evidence="1">
    <name type="scientific">Phytophthora nicotianae</name>
    <name type="common">Potato buckeye rot agent</name>
    <name type="synonym">Phytophthora parasitica</name>
    <dbReference type="NCBI Taxonomy" id="4792"/>
    <lineage>
        <taxon>Eukaryota</taxon>
        <taxon>Sar</taxon>
        <taxon>Stramenopiles</taxon>
        <taxon>Oomycota</taxon>
        <taxon>Peronosporomycetes</taxon>
        <taxon>Peronosporales</taxon>
        <taxon>Peronosporaceae</taxon>
        <taxon>Phytophthora</taxon>
    </lineage>
</organism>
<dbReference type="EMBL" id="KI682105">
    <property type="protein sequence ID" value="ETL83046.1"/>
    <property type="molecule type" value="Genomic_DNA"/>
</dbReference>